<accession>A0A5N8XKJ6</accession>
<feature type="chain" id="PRO_5024462172" description="MFS transporter" evidence="2">
    <location>
        <begin position="19"/>
        <end position="248"/>
    </location>
</feature>
<feature type="transmembrane region" description="Helical" evidence="1">
    <location>
        <begin position="104"/>
        <end position="127"/>
    </location>
</feature>
<protein>
    <recommendedName>
        <fullName evidence="5">MFS transporter</fullName>
    </recommendedName>
</protein>
<keyword evidence="1" id="KW-0812">Transmembrane</keyword>
<keyword evidence="1" id="KW-1133">Transmembrane helix</keyword>
<keyword evidence="4" id="KW-1185">Reference proteome</keyword>
<organism evidence="3 4">
    <name type="scientific">Streptomyces spongiae</name>
    <dbReference type="NCBI Taxonomy" id="565072"/>
    <lineage>
        <taxon>Bacteria</taxon>
        <taxon>Bacillati</taxon>
        <taxon>Actinomycetota</taxon>
        <taxon>Actinomycetes</taxon>
        <taxon>Kitasatosporales</taxon>
        <taxon>Streptomycetaceae</taxon>
        <taxon>Streptomyces</taxon>
    </lineage>
</organism>
<comment type="caution">
    <text evidence="3">The sequence shown here is derived from an EMBL/GenBank/DDBJ whole genome shotgun (WGS) entry which is preliminary data.</text>
</comment>
<keyword evidence="2" id="KW-0732">Signal</keyword>
<dbReference type="EMBL" id="VJZC01000177">
    <property type="protein sequence ID" value="MPY59991.1"/>
    <property type="molecule type" value="Genomic_DNA"/>
</dbReference>
<evidence type="ECO:0000313" key="4">
    <source>
        <dbReference type="Proteomes" id="UP000400924"/>
    </source>
</evidence>
<keyword evidence="1" id="KW-0472">Membrane</keyword>
<dbReference type="Proteomes" id="UP000400924">
    <property type="component" value="Unassembled WGS sequence"/>
</dbReference>
<evidence type="ECO:0000313" key="3">
    <source>
        <dbReference type="EMBL" id="MPY59991.1"/>
    </source>
</evidence>
<name>A0A5N8XKJ6_9ACTN</name>
<proteinExistence type="predicted"/>
<gene>
    <name evidence="3" type="ORF">FNH08_23325</name>
</gene>
<feature type="signal peptide" evidence="2">
    <location>
        <begin position="1"/>
        <end position="18"/>
    </location>
</feature>
<sequence>MGTCARAGLFAVLGTVFAAVGHHAVAEGAVPWRLVGVAIVAQFAAVWPLARRHYTPTATIAFTLATQGVLHLALSSADGDPPAVAPWHATHAGHLAAAAGDGHVWHHAGAAMTTVHAVTALVMALLLNRADARMSAALGTLRTLAGAVGTALAQVLSRPVAGTGPLLPTLPGRRPGAFFEVALRAREEALEHVVVRRGPPRRGRPRASRSRCLRDRFFPYQQGVPLCPCPRTCWPLPAVVSLSPVPPR</sequence>
<evidence type="ECO:0000256" key="2">
    <source>
        <dbReference type="SAM" id="SignalP"/>
    </source>
</evidence>
<reference evidence="3 4" key="1">
    <citation type="submission" date="2019-07" db="EMBL/GenBank/DDBJ databases">
        <title>New species of Amycolatopsis and Streptomyces.</title>
        <authorList>
            <person name="Duangmal K."/>
            <person name="Teo W.F.A."/>
            <person name="Lipun K."/>
        </authorList>
    </citation>
    <scope>NUCLEOTIDE SEQUENCE [LARGE SCALE GENOMIC DNA]</scope>
    <source>
        <strain evidence="3 4">NBRC 106415</strain>
    </source>
</reference>
<evidence type="ECO:0000256" key="1">
    <source>
        <dbReference type="SAM" id="Phobius"/>
    </source>
</evidence>
<evidence type="ECO:0008006" key="5">
    <source>
        <dbReference type="Google" id="ProtNLM"/>
    </source>
</evidence>
<dbReference type="AlphaFoldDB" id="A0A5N8XKJ6"/>